<keyword evidence="4" id="KW-0456">Lyase</keyword>
<dbReference type="GO" id="GO:0016846">
    <property type="term" value="F:carbon-sulfur lyase activity"/>
    <property type="evidence" value="ECO:0007669"/>
    <property type="project" value="InterPro"/>
</dbReference>
<organism evidence="6 7">
    <name type="scientific">Extremus antarcticus</name>
    <dbReference type="NCBI Taxonomy" id="702011"/>
    <lineage>
        <taxon>Eukaryota</taxon>
        <taxon>Fungi</taxon>
        <taxon>Dikarya</taxon>
        <taxon>Ascomycota</taxon>
        <taxon>Pezizomycotina</taxon>
        <taxon>Dothideomycetes</taxon>
        <taxon>Dothideomycetidae</taxon>
        <taxon>Mycosphaerellales</taxon>
        <taxon>Extremaceae</taxon>
        <taxon>Extremus</taxon>
    </lineage>
</organism>
<comment type="similarity">
    <text evidence="1">Belongs to the Gfa family.</text>
</comment>
<gene>
    <name evidence="6" type="ORF">LTR09_002607</name>
</gene>
<evidence type="ECO:0000256" key="4">
    <source>
        <dbReference type="ARBA" id="ARBA00023239"/>
    </source>
</evidence>
<keyword evidence="7" id="KW-1185">Reference proteome</keyword>
<dbReference type="GO" id="GO:0046872">
    <property type="term" value="F:metal ion binding"/>
    <property type="evidence" value="ECO:0007669"/>
    <property type="project" value="UniProtKB-KW"/>
</dbReference>
<evidence type="ECO:0000256" key="2">
    <source>
        <dbReference type="ARBA" id="ARBA00022723"/>
    </source>
</evidence>
<keyword evidence="3" id="KW-0862">Zinc</keyword>
<dbReference type="SUPFAM" id="SSF51316">
    <property type="entry name" value="Mss4-like"/>
    <property type="match status" value="1"/>
</dbReference>
<proteinExistence type="inferred from homology"/>
<dbReference type="PANTHER" id="PTHR33337">
    <property type="entry name" value="GFA DOMAIN-CONTAINING PROTEIN"/>
    <property type="match status" value="1"/>
</dbReference>
<name>A0AAJ0LVL8_9PEZI</name>
<dbReference type="AlphaFoldDB" id="A0AAJ0LVL8"/>
<keyword evidence="2" id="KW-0479">Metal-binding</keyword>
<protein>
    <recommendedName>
        <fullName evidence="5">CENP-V/GFA domain-containing protein</fullName>
    </recommendedName>
</protein>
<dbReference type="PANTHER" id="PTHR33337:SF30">
    <property type="entry name" value="DUF636 DOMAIN PROTEIN (AFU_ORTHOLOGUE AFUA_1G03180)"/>
    <property type="match status" value="1"/>
</dbReference>
<evidence type="ECO:0000313" key="7">
    <source>
        <dbReference type="Proteomes" id="UP001271007"/>
    </source>
</evidence>
<evidence type="ECO:0000256" key="1">
    <source>
        <dbReference type="ARBA" id="ARBA00005495"/>
    </source>
</evidence>
<dbReference type="InterPro" id="IPR006913">
    <property type="entry name" value="CENP-V/GFA"/>
</dbReference>
<evidence type="ECO:0000313" key="6">
    <source>
        <dbReference type="EMBL" id="KAK3056814.1"/>
    </source>
</evidence>
<dbReference type="Gene3D" id="3.90.1590.10">
    <property type="entry name" value="glutathione-dependent formaldehyde- activating enzyme (gfa)"/>
    <property type="match status" value="1"/>
</dbReference>
<feature type="domain" description="CENP-V/GFA" evidence="5">
    <location>
        <begin position="49"/>
        <end position="131"/>
    </location>
</feature>
<reference evidence="6" key="1">
    <citation type="submission" date="2023-04" db="EMBL/GenBank/DDBJ databases">
        <title>Black Yeasts Isolated from many extreme environments.</title>
        <authorList>
            <person name="Coleine C."/>
            <person name="Stajich J.E."/>
            <person name="Selbmann L."/>
        </authorList>
    </citation>
    <scope>NUCLEOTIDE SEQUENCE</scope>
    <source>
        <strain evidence="6">CCFEE 5312</strain>
    </source>
</reference>
<comment type="caution">
    <text evidence="6">The sequence shown here is derived from an EMBL/GenBank/DDBJ whole genome shotgun (WGS) entry which is preliminary data.</text>
</comment>
<sequence length="150" mass="16228">MSFVPYSRYSRASQRPRHYAIVMIAKNGKSNDSSLTESLCAIATDTVVVSGAAYTSNVVVPRTNFKVTKGQPKDYDAKGDSGKINKHWFCSNCGSSLYTELEVMPDVTCVKSGGLDGGAANHPIAVEFYTKDRADYSKAVEGADQKPQFG</sequence>
<accession>A0AAJ0LVL8</accession>
<dbReference type="InterPro" id="IPR011057">
    <property type="entry name" value="Mss4-like_sf"/>
</dbReference>
<evidence type="ECO:0000256" key="3">
    <source>
        <dbReference type="ARBA" id="ARBA00022833"/>
    </source>
</evidence>
<evidence type="ECO:0000259" key="5">
    <source>
        <dbReference type="Pfam" id="PF04828"/>
    </source>
</evidence>
<dbReference type="EMBL" id="JAWDJX010000005">
    <property type="protein sequence ID" value="KAK3056814.1"/>
    <property type="molecule type" value="Genomic_DNA"/>
</dbReference>
<dbReference type="Pfam" id="PF04828">
    <property type="entry name" value="GFA"/>
    <property type="match status" value="1"/>
</dbReference>
<dbReference type="Proteomes" id="UP001271007">
    <property type="component" value="Unassembled WGS sequence"/>
</dbReference>